<keyword evidence="2" id="KW-1185">Reference proteome</keyword>
<dbReference type="Proteomes" id="UP001321760">
    <property type="component" value="Unassembled WGS sequence"/>
</dbReference>
<evidence type="ECO:0000313" key="1">
    <source>
        <dbReference type="EMBL" id="KAK4445495.1"/>
    </source>
</evidence>
<comment type="caution">
    <text evidence="1">The sequence shown here is derived from an EMBL/GenBank/DDBJ whole genome shotgun (WGS) entry which is preliminary data.</text>
</comment>
<sequence>MTSLTPPCPPANEVPIFNGLSIPANITTVFTPGSNTTDTAMVNCCAPNTVHVSMGCYQWCEVPKDGRLGSSQSDIQDRFGVCLGANGRNGTIIIGAHVASRASGQATSWSLLGLCALLISGSWVVNEFL</sequence>
<protein>
    <submittedName>
        <fullName evidence="1">Uncharacterized protein</fullName>
    </submittedName>
</protein>
<dbReference type="AlphaFoldDB" id="A0AAV9GAQ2"/>
<reference evidence="1" key="2">
    <citation type="submission" date="2023-05" db="EMBL/GenBank/DDBJ databases">
        <authorList>
            <consortium name="Lawrence Berkeley National Laboratory"/>
            <person name="Steindorff A."/>
            <person name="Hensen N."/>
            <person name="Bonometti L."/>
            <person name="Westerberg I."/>
            <person name="Brannstrom I.O."/>
            <person name="Guillou S."/>
            <person name="Cros-Aarteil S."/>
            <person name="Calhoun S."/>
            <person name="Haridas S."/>
            <person name="Kuo A."/>
            <person name="Mondo S."/>
            <person name="Pangilinan J."/>
            <person name="Riley R."/>
            <person name="Labutti K."/>
            <person name="Andreopoulos B."/>
            <person name="Lipzen A."/>
            <person name="Chen C."/>
            <person name="Yanf M."/>
            <person name="Daum C."/>
            <person name="Ng V."/>
            <person name="Clum A."/>
            <person name="Ohm R."/>
            <person name="Martin F."/>
            <person name="Silar P."/>
            <person name="Natvig D."/>
            <person name="Lalanne C."/>
            <person name="Gautier V."/>
            <person name="Ament-Velasquez S.L."/>
            <person name="Kruys A."/>
            <person name="Hutchinson M.I."/>
            <person name="Powell A.J."/>
            <person name="Barry K."/>
            <person name="Miller A.N."/>
            <person name="Grigoriev I.V."/>
            <person name="Debuchy R."/>
            <person name="Gladieux P."/>
            <person name="Thoren M.H."/>
            <person name="Johannesson H."/>
        </authorList>
    </citation>
    <scope>NUCLEOTIDE SEQUENCE</scope>
    <source>
        <strain evidence="1">PSN243</strain>
    </source>
</reference>
<name>A0AAV9GAQ2_9PEZI</name>
<accession>A0AAV9GAQ2</accession>
<evidence type="ECO:0000313" key="2">
    <source>
        <dbReference type="Proteomes" id="UP001321760"/>
    </source>
</evidence>
<proteinExistence type="predicted"/>
<organism evidence="1 2">
    <name type="scientific">Podospora aff. communis PSN243</name>
    <dbReference type="NCBI Taxonomy" id="3040156"/>
    <lineage>
        <taxon>Eukaryota</taxon>
        <taxon>Fungi</taxon>
        <taxon>Dikarya</taxon>
        <taxon>Ascomycota</taxon>
        <taxon>Pezizomycotina</taxon>
        <taxon>Sordariomycetes</taxon>
        <taxon>Sordariomycetidae</taxon>
        <taxon>Sordariales</taxon>
        <taxon>Podosporaceae</taxon>
        <taxon>Podospora</taxon>
    </lineage>
</organism>
<gene>
    <name evidence="1" type="ORF">QBC34DRAFT_413278</name>
</gene>
<dbReference type="EMBL" id="MU865965">
    <property type="protein sequence ID" value="KAK4445495.1"/>
    <property type="molecule type" value="Genomic_DNA"/>
</dbReference>
<reference evidence="1" key="1">
    <citation type="journal article" date="2023" name="Mol. Phylogenet. Evol.">
        <title>Genome-scale phylogeny and comparative genomics of the fungal order Sordariales.</title>
        <authorList>
            <person name="Hensen N."/>
            <person name="Bonometti L."/>
            <person name="Westerberg I."/>
            <person name="Brannstrom I.O."/>
            <person name="Guillou S."/>
            <person name="Cros-Aarteil S."/>
            <person name="Calhoun S."/>
            <person name="Haridas S."/>
            <person name="Kuo A."/>
            <person name="Mondo S."/>
            <person name="Pangilinan J."/>
            <person name="Riley R."/>
            <person name="LaButti K."/>
            <person name="Andreopoulos B."/>
            <person name="Lipzen A."/>
            <person name="Chen C."/>
            <person name="Yan M."/>
            <person name="Daum C."/>
            <person name="Ng V."/>
            <person name="Clum A."/>
            <person name="Steindorff A."/>
            <person name="Ohm R.A."/>
            <person name="Martin F."/>
            <person name="Silar P."/>
            <person name="Natvig D.O."/>
            <person name="Lalanne C."/>
            <person name="Gautier V."/>
            <person name="Ament-Velasquez S.L."/>
            <person name="Kruys A."/>
            <person name="Hutchinson M.I."/>
            <person name="Powell A.J."/>
            <person name="Barry K."/>
            <person name="Miller A.N."/>
            <person name="Grigoriev I.V."/>
            <person name="Debuchy R."/>
            <person name="Gladieux P."/>
            <person name="Hiltunen Thoren M."/>
            <person name="Johannesson H."/>
        </authorList>
    </citation>
    <scope>NUCLEOTIDE SEQUENCE</scope>
    <source>
        <strain evidence="1">PSN243</strain>
    </source>
</reference>